<keyword evidence="1" id="KW-0472">Membrane</keyword>
<keyword evidence="3" id="KW-1185">Reference proteome</keyword>
<evidence type="ECO:0000313" key="3">
    <source>
        <dbReference type="Proteomes" id="UP000064939"/>
    </source>
</evidence>
<dbReference type="GO" id="GO:0016020">
    <property type="term" value="C:membrane"/>
    <property type="evidence" value="ECO:0007669"/>
    <property type="project" value="InterPro"/>
</dbReference>
<dbReference type="RefSeq" id="WP_054581075.1">
    <property type="nucleotide sequence ID" value="NZ_CP012808.1"/>
</dbReference>
<feature type="transmembrane region" description="Helical" evidence="1">
    <location>
        <begin position="52"/>
        <end position="69"/>
    </location>
</feature>
<keyword evidence="1" id="KW-1133">Transmembrane helix</keyword>
<evidence type="ECO:0000313" key="2">
    <source>
        <dbReference type="EMBL" id="ALH95181.1"/>
    </source>
</evidence>
<dbReference type="InterPro" id="IPR006008">
    <property type="entry name" value="YciB"/>
</dbReference>
<dbReference type="GO" id="GO:0006508">
    <property type="term" value="P:proteolysis"/>
    <property type="evidence" value="ECO:0007669"/>
    <property type="project" value="UniProtKB-KW"/>
</dbReference>
<dbReference type="AlphaFoldDB" id="A0A0N9W2E4"/>
<keyword evidence="2" id="KW-0378">Hydrolase</keyword>
<dbReference type="OrthoDB" id="8537043at2"/>
<keyword evidence="1" id="KW-0812">Transmembrane</keyword>
<feature type="transmembrane region" description="Helical" evidence="1">
    <location>
        <begin position="149"/>
        <end position="172"/>
    </location>
</feature>
<name>A0A0N9W2E4_9GAMM</name>
<feature type="transmembrane region" description="Helical" evidence="1">
    <location>
        <begin position="75"/>
        <end position="95"/>
    </location>
</feature>
<feature type="transmembrane region" description="Helical" evidence="1">
    <location>
        <begin position="28"/>
        <end position="45"/>
    </location>
</feature>
<keyword evidence="2" id="KW-0645">Protease</keyword>
<proteinExistence type="predicted"/>
<dbReference type="Proteomes" id="UP000064939">
    <property type="component" value="Chromosome"/>
</dbReference>
<organism evidence="2 3">
    <name type="scientific">Acinetobacter equi</name>
    <dbReference type="NCBI Taxonomy" id="1324350"/>
    <lineage>
        <taxon>Bacteria</taxon>
        <taxon>Pseudomonadati</taxon>
        <taxon>Pseudomonadota</taxon>
        <taxon>Gammaproteobacteria</taxon>
        <taxon>Moraxellales</taxon>
        <taxon>Moraxellaceae</taxon>
        <taxon>Acinetobacter</taxon>
    </lineage>
</organism>
<dbReference type="KEGG" id="aei:AOY20_06320"/>
<feature type="transmembrane region" description="Helical" evidence="1">
    <location>
        <begin position="123"/>
        <end position="143"/>
    </location>
</feature>
<feature type="transmembrane region" description="Helical" evidence="1">
    <location>
        <begin position="7"/>
        <end position="22"/>
    </location>
</feature>
<evidence type="ECO:0000256" key="1">
    <source>
        <dbReference type="SAM" id="Phobius"/>
    </source>
</evidence>
<accession>A0A0N9W2E4</accession>
<reference evidence="2 3" key="1">
    <citation type="journal article" date="2015" name="Int. J. Syst. Evol. Microbiol.">
        <title>Acinetobacter equi sp. nov. isolated from horse faeces.</title>
        <authorList>
            <person name="Poppel M.T."/>
            <person name="Skiebe E."/>
            <person name="Laue M."/>
            <person name="Bergmann H."/>
            <person name="Ebersberger I."/>
            <person name="Garn T."/>
            <person name="Fruth A."/>
            <person name="Baumgardt S."/>
            <person name="Busse H.J."/>
            <person name="Wilharm G."/>
        </authorList>
    </citation>
    <scope>NUCLEOTIDE SEQUENCE [LARGE SCALE GENOMIC DNA]</scope>
    <source>
        <strain evidence="2 3">114</strain>
    </source>
</reference>
<protein>
    <submittedName>
        <fullName evidence="2">Clp protease</fullName>
    </submittedName>
</protein>
<dbReference type="GO" id="GO:0008233">
    <property type="term" value="F:peptidase activity"/>
    <property type="evidence" value="ECO:0007669"/>
    <property type="project" value="UniProtKB-KW"/>
</dbReference>
<dbReference type="EMBL" id="CP012808">
    <property type="protein sequence ID" value="ALH95181.1"/>
    <property type="molecule type" value="Genomic_DNA"/>
</dbReference>
<dbReference type="Pfam" id="PF04279">
    <property type="entry name" value="IspA"/>
    <property type="match status" value="1"/>
</dbReference>
<gene>
    <name evidence="2" type="ORF">AOY20_06320</name>
</gene>
<dbReference type="STRING" id="1324350.AOY20_06320"/>
<sequence length="182" mass="20905">MKKVFKGILIIGFIFYPFLAGYCLAEGQYVWVGLLLITLGCLKLFSKGNALLLPLTTFAILCGALSLILKDEAWLKLYPVFMSLGALIIFALTLIKPPSMIERFARIVEPDLPHEGVIWTKKVTMVWCLFFLCNSLIATYTVFMTSMEIWVLYNGFISYFLMGILFVVEFILRKRQQRKHQL</sequence>